<keyword evidence="1" id="KW-1185">Reference proteome</keyword>
<accession>A0A915M5L0</accession>
<organism evidence="1 2">
    <name type="scientific">Meloidogyne javanica</name>
    <name type="common">Root-knot nematode worm</name>
    <dbReference type="NCBI Taxonomy" id="6303"/>
    <lineage>
        <taxon>Eukaryota</taxon>
        <taxon>Metazoa</taxon>
        <taxon>Ecdysozoa</taxon>
        <taxon>Nematoda</taxon>
        <taxon>Chromadorea</taxon>
        <taxon>Rhabditida</taxon>
        <taxon>Tylenchina</taxon>
        <taxon>Tylenchomorpha</taxon>
        <taxon>Tylenchoidea</taxon>
        <taxon>Meloidogynidae</taxon>
        <taxon>Meloidogyninae</taxon>
        <taxon>Meloidogyne</taxon>
        <taxon>Meloidogyne incognita group</taxon>
    </lineage>
</organism>
<dbReference type="Gene3D" id="3.30.200.20">
    <property type="entry name" value="Phosphorylase Kinase, domain 1"/>
    <property type="match status" value="1"/>
</dbReference>
<reference evidence="2" key="1">
    <citation type="submission" date="2022-11" db="UniProtKB">
        <authorList>
            <consortium name="WormBaseParasite"/>
        </authorList>
    </citation>
    <scope>IDENTIFICATION</scope>
</reference>
<dbReference type="Proteomes" id="UP000887561">
    <property type="component" value="Unplaced"/>
</dbReference>
<dbReference type="InterPro" id="IPR051177">
    <property type="entry name" value="CIK-Related_Protein"/>
</dbReference>
<sequence length="123" mass="14131">MDDLQNIRSSVADQDHNEAAQVNLALPGNPILREYTVGQQVASAGPGLCWKIFSATRNSTKQDVAVWIFEKKQMENWLKVKREEFPEVLKRGVSQLTRLMHPRILRVERALEESRDCFAFCTE</sequence>
<proteinExistence type="predicted"/>
<dbReference type="PANTHER" id="PTHR12984:SF6">
    <property type="entry name" value="SCY1-LIKE PROTEIN 2"/>
    <property type="match status" value="1"/>
</dbReference>
<dbReference type="PANTHER" id="PTHR12984">
    <property type="entry name" value="SCY1-RELATED S/T PROTEIN KINASE-LIKE"/>
    <property type="match status" value="1"/>
</dbReference>
<evidence type="ECO:0000313" key="1">
    <source>
        <dbReference type="Proteomes" id="UP000887561"/>
    </source>
</evidence>
<name>A0A915M5L0_MELJA</name>
<dbReference type="AlphaFoldDB" id="A0A915M5L0"/>
<dbReference type="FunFam" id="3.30.200.20:FF:000179">
    <property type="entry name" value="SCY1 like pseudokinase 2"/>
    <property type="match status" value="1"/>
</dbReference>
<evidence type="ECO:0000313" key="2">
    <source>
        <dbReference type="WBParaSite" id="scaffold26923_cov235.g20536"/>
    </source>
</evidence>
<dbReference type="WBParaSite" id="scaffold26923_cov235.g20536">
    <property type="protein sequence ID" value="scaffold26923_cov235.g20536"/>
    <property type="gene ID" value="scaffold26923_cov235.g20536"/>
</dbReference>
<protein>
    <submittedName>
        <fullName evidence="2">Uncharacterized protein</fullName>
    </submittedName>
</protein>